<name>A0A1W1ZG27_KIBAR</name>
<dbReference type="PANTHER" id="PTHR35010">
    <property type="entry name" value="BLL4672 PROTEIN-RELATED"/>
    <property type="match status" value="1"/>
</dbReference>
<dbReference type="Proteomes" id="UP000192674">
    <property type="component" value="Unassembled WGS sequence"/>
</dbReference>
<gene>
    <name evidence="2" type="ORF">SAMN05661093_00032</name>
</gene>
<dbReference type="InterPro" id="IPR010982">
    <property type="entry name" value="Lambda_DNA-bd_dom_sf"/>
</dbReference>
<dbReference type="SUPFAM" id="SSF47413">
    <property type="entry name" value="lambda repressor-like DNA-binding domains"/>
    <property type="match status" value="1"/>
</dbReference>
<keyword evidence="3" id="KW-1185">Reference proteome</keyword>
<dbReference type="OrthoDB" id="4790304at2"/>
<dbReference type="PROSITE" id="PS50943">
    <property type="entry name" value="HTH_CROC1"/>
    <property type="match status" value="1"/>
</dbReference>
<evidence type="ECO:0000313" key="2">
    <source>
        <dbReference type="EMBL" id="SMC47364.1"/>
    </source>
</evidence>
<dbReference type="AlphaFoldDB" id="A0A1W1ZG27"/>
<accession>A0A1W1ZG27</accession>
<evidence type="ECO:0000259" key="1">
    <source>
        <dbReference type="PROSITE" id="PS50943"/>
    </source>
</evidence>
<protein>
    <submittedName>
        <fullName evidence="2">Helix-turn-helix domain-containing protein</fullName>
    </submittedName>
</protein>
<dbReference type="SMART" id="SM00530">
    <property type="entry name" value="HTH_XRE"/>
    <property type="match status" value="1"/>
</dbReference>
<feature type="domain" description="HTH cro/C1-type" evidence="1">
    <location>
        <begin position="36"/>
        <end position="83"/>
    </location>
</feature>
<dbReference type="Gene3D" id="1.10.260.40">
    <property type="entry name" value="lambda repressor-like DNA-binding domains"/>
    <property type="match status" value="1"/>
</dbReference>
<dbReference type="GO" id="GO:0003677">
    <property type="term" value="F:DNA binding"/>
    <property type="evidence" value="ECO:0007669"/>
    <property type="project" value="InterPro"/>
</dbReference>
<dbReference type="InterPro" id="IPR041413">
    <property type="entry name" value="MLTR_LBD"/>
</dbReference>
<dbReference type="Gene3D" id="3.30.450.180">
    <property type="match status" value="1"/>
</dbReference>
<evidence type="ECO:0000313" key="3">
    <source>
        <dbReference type="Proteomes" id="UP000192674"/>
    </source>
</evidence>
<sequence>MERRVEVSEFLRLKRANISPRDVGLDSPVRNRRVPGLRREEVAQLAGVSADYYTRLEQGRDITPSESVLDAIANALRLAAAERAHLFDLARPRRTDSRAVQRVRNGLHHLLDTWTEHPAFIVGRRTDVLATNALARILLTDFDSMPARERNFTRWMLLDESARRLYVEWERVAAELVAKVRFDAGRCPDDPRTQELVDELTAKSPEFREWWPTRQVMAHSNGSKLFNHPLVGALEVDYEALTVPDEEEQTIFIYTTQSGSPSEQAMRELARHAAAGRW</sequence>
<proteinExistence type="predicted"/>
<dbReference type="CDD" id="cd00093">
    <property type="entry name" value="HTH_XRE"/>
    <property type="match status" value="1"/>
</dbReference>
<organism evidence="2 3">
    <name type="scientific">Kibdelosporangium aridum</name>
    <dbReference type="NCBI Taxonomy" id="2030"/>
    <lineage>
        <taxon>Bacteria</taxon>
        <taxon>Bacillati</taxon>
        <taxon>Actinomycetota</taxon>
        <taxon>Actinomycetes</taxon>
        <taxon>Pseudonocardiales</taxon>
        <taxon>Pseudonocardiaceae</taxon>
        <taxon>Kibdelosporangium</taxon>
    </lineage>
</organism>
<dbReference type="EMBL" id="FWXV01000001">
    <property type="protein sequence ID" value="SMC47364.1"/>
    <property type="molecule type" value="Genomic_DNA"/>
</dbReference>
<dbReference type="Pfam" id="PF13560">
    <property type="entry name" value="HTH_31"/>
    <property type="match status" value="1"/>
</dbReference>
<dbReference type="Pfam" id="PF17765">
    <property type="entry name" value="MLTR_LBD"/>
    <property type="match status" value="1"/>
</dbReference>
<dbReference type="InterPro" id="IPR001387">
    <property type="entry name" value="Cro/C1-type_HTH"/>
</dbReference>
<dbReference type="RefSeq" id="WP_084423980.1">
    <property type="nucleotide sequence ID" value="NZ_FWXV01000001.1"/>
</dbReference>
<dbReference type="PANTHER" id="PTHR35010:SF2">
    <property type="entry name" value="BLL4672 PROTEIN"/>
    <property type="match status" value="1"/>
</dbReference>
<reference evidence="2 3" key="1">
    <citation type="submission" date="2017-04" db="EMBL/GenBank/DDBJ databases">
        <authorList>
            <person name="Afonso C.L."/>
            <person name="Miller P.J."/>
            <person name="Scott M.A."/>
            <person name="Spackman E."/>
            <person name="Goraichik I."/>
            <person name="Dimitrov K.M."/>
            <person name="Suarez D.L."/>
            <person name="Swayne D.E."/>
        </authorList>
    </citation>
    <scope>NUCLEOTIDE SEQUENCE [LARGE SCALE GENOMIC DNA]</scope>
    <source>
        <strain evidence="2 3">DSM 43828</strain>
    </source>
</reference>